<comment type="caution">
    <text evidence="1">The sequence shown here is derived from an EMBL/GenBank/DDBJ whole genome shotgun (WGS) entry which is preliminary data.</text>
</comment>
<accession>A0ABV8FZA7</accession>
<dbReference type="EMBL" id="JBHSBH010000025">
    <property type="protein sequence ID" value="MFC3999976.1"/>
    <property type="molecule type" value="Genomic_DNA"/>
</dbReference>
<dbReference type="Pfam" id="PF26520">
    <property type="entry name" value="MftB_chaperone"/>
    <property type="match status" value="1"/>
</dbReference>
<organism evidence="1 2">
    <name type="scientific">Nocardiopsis sediminis</name>
    <dbReference type="NCBI Taxonomy" id="1778267"/>
    <lineage>
        <taxon>Bacteria</taxon>
        <taxon>Bacillati</taxon>
        <taxon>Actinomycetota</taxon>
        <taxon>Actinomycetes</taxon>
        <taxon>Streptosporangiales</taxon>
        <taxon>Nocardiopsidaceae</taxon>
        <taxon>Nocardiopsis</taxon>
    </lineage>
</organism>
<sequence length="113" mass="11973">MPPDDSPATAAPPALDLDAPWDLHPQVAVRPEPFGALLYHFGTRRLSFLKDPVLLAVVRALPGHATARGACDHAGVGAAQLHRYARALATLAATGMVIRRTPRAAQPPDDATR</sequence>
<protein>
    <submittedName>
        <fullName evidence="1">Mycofactocin biosynthesis chaperone MftB</fullName>
    </submittedName>
</protein>
<dbReference type="NCBIfam" id="TIGR03967">
    <property type="entry name" value="mycofact_MftB"/>
    <property type="match status" value="1"/>
</dbReference>
<dbReference type="InterPro" id="IPR023850">
    <property type="entry name" value="MftB"/>
</dbReference>
<gene>
    <name evidence="1" type="primary">mftB</name>
    <name evidence="1" type="ORF">ACFOVU_28955</name>
</gene>
<reference evidence="2" key="1">
    <citation type="journal article" date="2019" name="Int. J. Syst. Evol. Microbiol.">
        <title>The Global Catalogue of Microorganisms (GCM) 10K type strain sequencing project: providing services to taxonomists for standard genome sequencing and annotation.</title>
        <authorList>
            <consortium name="The Broad Institute Genomics Platform"/>
            <consortium name="The Broad Institute Genome Sequencing Center for Infectious Disease"/>
            <person name="Wu L."/>
            <person name="Ma J."/>
        </authorList>
    </citation>
    <scope>NUCLEOTIDE SEQUENCE [LARGE SCALE GENOMIC DNA]</scope>
    <source>
        <strain evidence="2">TBRC 1826</strain>
    </source>
</reference>
<evidence type="ECO:0000313" key="1">
    <source>
        <dbReference type="EMBL" id="MFC3999976.1"/>
    </source>
</evidence>
<proteinExistence type="predicted"/>
<evidence type="ECO:0000313" key="2">
    <source>
        <dbReference type="Proteomes" id="UP001595847"/>
    </source>
</evidence>
<dbReference type="RefSeq" id="WP_378538644.1">
    <property type="nucleotide sequence ID" value="NZ_JBHSBH010000025.1"/>
</dbReference>
<name>A0ABV8FZA7_9ACTN</name>
<keyword evidence="2" id="KW-1185">Reference proteome</keyword>
<dbReference type="Proteomes" id="UP001595847">
    <property type="component" value="Unassembled WGS sequence"/>
</dbReference>